<comment type="similarity">
    <text evidence="1">Belongs to the ARG7 family.</text>
</comment>
<dbReference type="Proteomes" id="UP001293593">
    <property type="component" value="Unassembled WGS sequence"/>
</dbReference>
<dbReference type="Pfam" id="PF02519">
    <property type="entry name" value="Auxin_inducible"/>
    <property type="match status" value="1"/>
</dbReference>
<evidence type="ECO:0000313" key="3">
    <source>
        <dbReference type="Proteomes" id="UP001293593"/>
    </source>
</evidence>
<reference evidence="2" key="1">
    <citation type="submission" date="2023-10" db="EMBL/GenBank/DDBJ databases">
        <title>Chromosome-level genome of the transformable northern wattle, Acacia crassicarpa.</title>
        <authorList>
            <person name="Massaro I."/>
            <person name="Sinha N.R."/>
            <person name="Poethig S."/>
            <person name="Leichty A.R."/>
        </authorList>
    </citation>
    <scope>NUCLEOTIDE SEQUENCE</scope>
    <source>
        <strain evidence="2">Acra3RX</strain>
        <tissue evidence="2">Leaf</tissue>
    </source>
</reference>
<gene>
    <name evidence="2" type="ORF">QN277_012980</name>
</gene>
<name>A0AAE1N2A4_9FABA</name>
<dbReference type="PANTHER" id="PTHR31374">
    <property type="entry name" value="AUXIN-INDUCED PROTEIN-LIKE-RELATED"/>
    <property type="match status" value="1"/>
</dbReference>
<evidence type="ECO:0008006" key="4">
    <source>
        <dbReference type="Google" id="ProtNLM"/>
    </source>
</evidence>
<accession>A0AAE1N2A4</accession>
<keyword evidence="3" id="KW-1185">Reference proteome</keyword>
<comment type="caution">
    <text evidence="2">The sequence shown here is derived from an EMBL/GenBank/DDBJ whole genome shotgun (WGS) entry which is preliminary data.</text>
</comment>
<dbReference type="AlphaFoldDB" id="A0AAE1N2A4"/>
<evidence type="ECO:0000256" key="1">
    <source>
        <dbReference type="ARBA" id="ARBA00006974"/>
    </source>
</evidence>
<protein>
    <recommendedName>
        <fullName evidence="4">SAUR family protein</fullName>
    </recommendedName>
</protein>
<dbReference type="GO" id="GO:0009733">
    <property type="term" value="P:response to auxin"/>
    <property type="evidence" value="ECO:0007669"/>
    <property type="project" value="InterPro"/>
</dbReference>
<dbReference type="EMBL" id="JAWXYG010000002">
    <property type="protein sequence ID" value="KAK4281497.1"/>
    <property type="molecule type" value="Genomic_DNA"/>
</dbReference>
<organism evidence="2 3">
    <name type="scientific">Acacia crassicarpa</name>
    <name type="common">northern wattle</name>
    <dbReference type="NCBI Taxonomy" id="499986"/>
    <lineage>
        <taxon>Eukaryota</taxon>
        <taxon>Viridiplantae</taxon>
        <taxon>Streptophyta</taxon>
        <taxon>Embryophyta</taxon>
        <taxon>Tracheophyta</taxon>
        <taxon>Spermatophyta</taxon>
        <taxon>Magnoliopsida</taxon>
        <taxon>eudicotyledons</taxon>
        <taxon>Gunneridae</taxon>
        <taxon>Pentapetalae</taxon>
        <taxon>rosids</taxon>
        <taxon>fabids</taxon>
        <taxon>Fabales</taxon>
        <taxon>Fabaceae</taxon>
        <taxon>Caesalpinioideae</taxon>
        <taxon>mimosoid clade</taxon>
        <taxon>Acacieae</taxon>
        <taxon>Acacia</taxon>
    </lineage>
</organism>
<sequence>MKRKFLRGCLYKWKKMKSRVIPCCACECCSKWDSWSAMHERRSIPSDVPKGHLVVYVGENFKRFVIKVTLLSHPLFKALLDQAREEYDFVSYSKLCFPCEEHLFLSVLRCASSPKNKGGTLCF</sequence>
<dbReference type="PANTHER" id="PTHR31374:SF9">
    <property type="entry name" value="AUXIN-RESPONSIVE FAMILY PROTEIN"/>
    <property type="match status" value="1"/>
</dbReference>
<evidence type="ECO:0000313" key="2">
    <source>
        <dbReference type="EMBL" id="KAK4281497.1"/>
    </source>
</evidence>
<proteinExistence type="inferred from homology"/>
<dbReference type="InterPro" id="IPR003676">
    <property type="entry name" value="SAUR_fam"/>
</dbReference>